<dbReference type="InterPro" id="IPR020849">
    <property type="entry name" value="Small_GTPase_Ras-type"/>
</dbReference>
<dbReference type="PRINTS" id="PR00449">
    <property type="entry name" value="RASTRNSFRMNG"/>
</dbReference>
<dbReference type="InterPro" id="IPR005225">
    <property type="entry name" value="Small_GTP-bd"/>
</dbReference>
<feature type="compositionally biased region" description="Polar residues" evidence="3">
    <location>
        <begin position="224"/>
        <end position="248"/>
    </location>
</feature>
<dbReference type="GO" id="GO:0007165">
    <property type="term" value="P:signal transduction"/>
    <property type="evidence" value="ECO:0007669"/>
    <property type="project" value="InterPro"/>
</dbReference>
<dbReference type="Proteomes" id="UP000002258">
    <property type="component" value="Chromosome 1"/>
</dbReference>
<dbReference type="InParanoid" id="A3GHJ4"/>
<evidence type="ECO:0000256" key="3">
    <source>
        <dbReference type="SAM" id="MobiDB-lite"/>
    </source>
</evidence>
<name>A3GHJ4_PICST</name>
<gene>
    <name evidence="4" type="ORF">PICST_29006</name>
</gene>
<dbReference type="Gene3D" id="3.40.50.300">
    <property type="entry name" value="P-loop containing nucleotide triphosphate hydrolases"/>
    <property type="match status" value="1"/>
</dbReference>
<dbReference type="KEGG" id="pic:PICST_29006"/>
<dbReference type="InterPro" id="IPR001806">
    <property type="entry name" value="Small_GTPase"/>
</dbReference>
<dbReference type="GeneID" id="4851743"/>
<dbReference type="SMART" id="SM00175">
    <property type="entry name" value="RAB"/>
    <property type="match status" value="1"/>
</dbReference>
<dbReference type="RefSeq" id="XP_001386851.2">
    <property type="nucleotide sequence ID" value="XM_001386814.1"/>
</dbReference>
<evidence type="ECO:0000313" key="4">
    <source>
        <dbReference type="EMBL" id="EAZ62828.2"/>
    </source>
</evidence>
<dbReference type="SUPFAM" id="SSF52540">
    <property type="entry name" value="P-loop containing nucleoside triphosphate hydrolases"/>
    <property type="match status" value="1"/>
</dbReference>
<evidence type="ECO:0000313" key="5">
    <source>
        <dbReference type="Proteomes" id="UP000002258"/>
    </source>
</evidence>
<proteinExistence type="predicted"/>
<accession>A3GHJ4</accession>
<dbReference type="eggNOG" id="KOG0395">
    <property type="taxonomic scope" value="Eukaryota"/>
</dbReference>
<keyword evidence="2" id="KW-0342">GTP-binding</keyword>
<sequence>MSQWIDSLKVLSNKYDICVLGEENCGKSSLILHYLHNKFIEGLDSSIEDLYTKPVSLGGIYHEITILDTTSLSDSYSTSRRTQILNTSTILFIYAINNHESFTAIEDTIERIQHIRPQLPPMVIVATKCDLEGQRQVSYEEGQEFAERAGAIAFVECSSLLGIGISEAFQPLVKYVVDRKIEEQKQDDKSQSQQVADASEIEETPEVVGQGKSSGNDILEQEKSNVNPTKSDGSNNTVGADKTLTNKSEGSDVKVRKINRDIPSQAKKEEIAKSGCCTII</sequence>
<dbReference type="PROSITE" id="PS51419">
    <property type="entry name" value="RAB"/>
    <property type="match status" value="1"/>
</dbReference>
<dbReference type="SMART" id="SM00174">
    <property type="entry name" value="RHO"/>
    <property type="match status" value="1"/>
</dbReference>
<dbReference type="SMART" id="SM00173">
    <property type="entry name" value="RAS"/>
    <property type="match status" value="1"/>
</dbReference>
<dbReference type="OMA" id="MCVIGSS"/>
<dbReference type="AlphaFoldDB" id="A3GHJ4"/>
<dbReference type="GO" id="GO:0003924">
    <property type="term" value="F:GTPase activity"/>
    <property type="evidence" value="ECO:0007669"/>
    <property type="project" value="InterPro"/>
</dbReference>
<reference evidence="4 5" key="1">
    <citation type="journal article" date="2007" name="Nat. Biotechnol.">
        <title>Genome sequence of the lignocellulose-bioconverting and xylose-fermenting yeast Pichia stipitis.</title>
        <authorList>
            <person name="Jeffries T.W."/>
            <person name="Grigoriev I.V."/>
            <person name="Grimwood J."/>
            <person name="Laplaza J.M."/>
            <person name="Aerts A."/>
            <person name="Salamov A."/>
            <person name="Schmutz J."/>
            <person name="Lindquist E."/>
            <person name="Dehal P."/>
            <person name="Shapiro H."/>
            <person name="Jin Y.S."/>
            <person name="Passoth V."/>
            <person name="Richardson P.M."/>
        </authorList>
    </citation>
    <scope>NUCLEOTIDE SEQUENCE [LARGE SCALE GENOMIC DNA]</scope>
    <source>
        <strain evidence="5">ATCC 58785 / CBS 6054 / NBRC 10063 / NRRL Y-11545</strain>
    </source>
</reference>
<dbReference type="PANTHER" id="PTHR24070">
    <property type="entry name" value="RAS, DI-RAS, AND RHEB FAMILY MEMBERS OF SMALL GTPASE SUPERFAMILY"/>
    <property type="match status" value="1"/>
</dbReference>
<dbReference type="NCBIfam" id="TIGR00231">
    <property type="entry name" value="small_GTP"/>
    <property type="match status" value="1"/>
</dbReference>
<keyword evidence="1" id="KW-0547">Nucleotide-binding</keyword>
<dbReference type="PROSITE" id="PS51421">
    <property type="entry name" value="RAS"/>
    <property type="match status" value="1"/>
</dbReference>
<comment type="caution">
    <text evidence="4">The sequence shown here is derived from an EMBL/GenBank/DDBJ whole genome shotgun (WGS) entry which is preliminary data.</text>
</comment>
<feature type="compositionally biased region" description="Basic and acidic residues" evidence="3">
    <location>
        <begin position="249"/>
        <end position="267"/>
    </location>
</feature>
<feature type="region of interest" description="Disordered" evidence="3">
    <location>
        <begin position="183"/>
        <end position="267"/>
    </location>
</feature>
<organism evidence="4 5">
    <name type="scientific">Scheffersomyces stipitis (strain ATCC 58785 / CBS 6054 / NBRC 10063 / NRRL Y-11545)</name>
    <name type="common">Yeast</name>
    <name type="synonym">Pichia stipitis</name>
    <dbReference type="NCBI Taxonomy" id="322104"/>
    <lineage>
        <taxon>Eukaryota</taxon>
        <taxon>Fungi</taxon>
        <taxon>Dikarya</taxon>
        <taxon>Ascomycota</taxon>
        <taxon>Saccharomycotina</taxon>
        <taxon>Pichiomycetes</taxon>
        <taxon>Debaryomycetaceae</taxon>
        <taxon>Scheffersomyces</taxon>
    </lineage>
</organism>
<dbReference type="STRING" id="322104.A3GHJ4"/>
<dbReference type="GO" id="GO:0016020">
    <property type="term" value="C:membrane"/>
    <property type="evidence" value="ECO:0007669"/>
    <property type="project" value="InterPro"/>
</dbReference>
<keyword evidence="5" id="KW-1185">Reference proteome</keyword>
<dbReference type="PROSITE" id="PS51420">
    <property type="entry name" value="RHO"/>
    <property type="match status" value="1"/>
</dbReference>
<dbReference type="EMBL" id="AAVQ01000002">
    <property type="protein sequence ID" value="EAZ62828.2"/>
    <property type="molecule type" value="Genomic_DNA"/>
</dbReference>
<dbReference type="HOGENOM" id="CLU_041217_9_0_1"/>
<dbReference type="GO" id="GO:0005525">
    <property type="term" value="F:GTP binding"/>
    <property type="evidence" value="ECO:0007669"/>
    <property type="project" value="UniProtKB-KW"/>
</dbReference>
<evidence type="ECO:0000256" key="1">
    <source>
        <dbReference type="ARBA" id="ARBA00022741"/>
    </source>
</evidence>
<dbReference type="InterPro" id="IPR027417">
    <property type="entry name" value="P-loop_NTPase"/>
</dbReference>
<dbReference type="OrthoDB" id="265044at2759"/>
<dbReference type="Pfam" id="PF00071">
    <property type="entry name" value="Ras"/>
    <property type="match status" value="1"/>
</dbReference>
<evidence type="ECO:0000256" key="2">
    <source>
        <dbReference type="ARBA" id="ARBA00023134"/>
    </source>
</evidence>
<protein>
    <submittedName>
        <fullName evidence="4">GTP-binding protein of the ras family</fullName>
    </submittedName>
</protein>